<comment type="caution">
    <text evidence="14">The sequence shown here is derived from an EMBL/GenBank/DDBJ whole genome shotgun (WGS) entry which is preliminary data.</text>
</comment>
<protein>
    <submittedName>
        <fullName evidence="14">M48 family metallopeptidase</fullName>
    </submittedName>
</protein>
<dbReference type="PANTHER" id="PTHR43221">
    <property type="entry name" value="PROTEASE HTPX"/>
    <property type="match status" value="1"/>
</dbReference>
<evidence type="ECO:0000256" key="10">
    <source>
        <dbReference type="ARBA" id="ARBA00023136"/>
    </source>
</evidence>
<comment type="cofactor">
    <cofactor evidence="11">
        <name>Zn(2+)</name>
        <dbReference type="ChEBI" id="CHEBI:29105"/>
    </cofactor>
    <text evidence="11">Binds 1 zinc ion per subunit.</text>
</comment>
<keyword evidence="4 12" id="KW-0812">Transmembrane</keyword>
<evidence type="ECO:0000256" key="1">
    <source>
        <dbReference type="ARBA" id="ARBA00004651"/>
    </source>
</evidence>
<feature type="transmembrane region" description="Helical" evidence="12">
    <location>
        <begin position="12"/>
        <end position="31"/>
    </location>
</feature>
<gene>
    <name evidence="14" type="ORF">FYJ62_03300</name>
</gene>
<evidence type="ECO:0000256" key="7">
    <source>
        <dbReference type="ARBA" id="ARBA00022833"/>
    </source>
</evidence>
<keyword evidence="15" id="KW-1185">Reference proteome</keyword>
<dbReference type="RefSeq" id="WP_154547702.1">
    <property type="nucleotide sequence ID" value="NZ_VUMX01000006.1"/>
</dbReference>
<dbReference type="CDD" id="cd07340">
    <property type="entry name" value="M48B_Htpx_like"/>
    <property type="match status" value="1"/>
</dbReference>
<dbReference type="Proteomes" id="UP000438120">
    <property type="component" value="Unassembled WGS sequence"/>
</dbReference>
<accession>A0A6A8MAM6</accession>
<feature type="transmembrane region" description="Helical" evidence="12">
    <location>
        <begin position="37"/>
        <end position="57"/>
    </location>
</feature>
<feature type="transmembrane region" description="Helical" evidence="12">
    <location>
        <begin position="153"/>
        <end position="177"/>
    </location>
</feature>
<feature type="domain" description="Peptidase M48" evidence="13">
    <location>
        <begin position="76"/>
        <end position="313"/>
    </location>
</feature>
<feature type="transmembrane region" description="Helical" evidence="12">
    <location>
        <begin position="189"/>
        <end position="217"/>
    </location>
</feature>
<evidence type="ECO:0000313" key="14">
    <source>
        <dbReference type="EMBL" id="MST86688.1"/>
    </source>
</evidence>
<evidence type="ECO:0000256" key="2">
    <source>
        <dbReference type="ARBA" id="ARBA00022475"/>
    </source>
</evidence>
<dbReference type="Gene3D" id="3.30.2010.10">
    <property type="entry name" value="Metalloproteases ('zincins'), catalytic domain"/>
    <property type="match status" value="1"/>
</dbReference>
<comment type="similarity">
    <text evidence="11">Belongs to the peptidase M48 family.</text>
</comment>
<keyword evidence="2" id="KW-1003">Cell membrane</keyword>
<evidence type="ECO:0000256" key="9">
    <source>
        <dbReference type="ARBA" id="ARBA00023049"/>
    </source>
</evidence>
<keyword evidence="9 11" id="KW-0482">Metalloprotease</keyword>
<dbReference type="EMBL" id="VUMX01000006">
    <property type="protein sequence ID" value="MST86688.1"/>
    <property type="molecule type" value="Genomic_DNA"/>
</dbReference>
<keyword evidence="10 12" id="KW-0472">Membrane</keyword>
<evidence type="ECO:0000259" key="13">
    <source>
        <dbReference type="Pfam" id="PF01435"/>
    </source>
</evidence>
<evidence type="ECO:0000256" key="5">
    <source>
        <dbReference type="ARBA" id="ARBA00022723"/>
    </source>
</evidence>
<evidence type="ECO:0000256" key="11">
    <source>
        <dbReference type="RuleBase" id="RU003983"/>
    </source>
</evidence>
<dbReference type="PANTHER" id="PTHR43221:SF1">
    <property type="entry name" value="PROTEASE HTPX"/>
    <property type="match status" value="1"/>
</dbReference>
<evidence type="ECO:0000256" key="12">
    <source>
        <dbReference type="SAM" id="Phobius"/>
    </source>
</evidence>
<keyword evidence="5" id="KW-0479">Metal-binding</keyword>
<dbReference type="Pfam" id="PF01435">
    <property type="entry name" value="Peptidase_M48"/>
    <property type="match status" value="1"/>
</dbReference>
<dbReference type="GO" id="GO:0005886">
    <property type="term" value="C:plasma membrane"/>
    <property type="evidence" value="ECO:0007669"/>
    <property type="project" value="UniProtKB-SubCell"/>
</dbReference>
<dbReference type="InterPro" id="IPR050083">
    <property type="entry name" value="HtpX_protease"/>
</dbReference>
<keyword evidence="3 11" id="KW-0645">Protease</keyword>
<name>A0A6A8MAM6_9LACO</name>
<comment type="subcellular location">
    <subcellularLocation>
        <location evidence="1">Cell membrane</location>
        <topology evidence="1">Multi-pass membrane protein</topology>
    </subcellularLocation>
</comment>
<sequence length="316" mass="35030">MLYKQIEQNKRNTWLAIGGYVLILGAAAWFIDYLTDTIALSCFFLGAGLIYLAYIYFDATRHLMKITGGVEVSREEAPELYELVEEMSLAAGLPMPKVYVVPLTEPNAFATGRDPEHASLAVTSGLLRLMNKKELLGVIGHEMSHIRNYDMRVTTISSGLYTFILLAALGLTTLGLGCFTTKVRGCISAIILWCFGAFFLAVGLALLLVALPLAYLLNLATSRQREYLADVGSVDLTRDPSCIISALEKLEEFAVEEEKTAKEDQAADFAAARRDADPMVRALAFNVFKGKHFWANLFSDHPTLDRRIARLQESMK</sequence>
<dbReference type="AlphaFoldDB" id="A0A6A8MAM6"/>
<dbReference type="OrthoDB" id="15218at2"/>
<dbReference type="GO" id="GO:0006508">
    <property type="term" value="P:proteolysis"/>
    <property type="evidence" value="ECO:0007669"/>
    <property type="project" value="UniProtKB-KW"/>
</dbReference>
<proteinExistence type="inferred from homology"/>
<keyword evidence="6 11" id="KW-0378">Hydrolase</keyword>
<dbReference type="GO" id="GO:0004222">
    <property type="term" value="F:metalloendopeptidase activity"/>
    <property type="evidence" value="ECO:0007669"/>
    <property type="project" value="InterPro"/>
</dbReference>
<dbReference type="GO" id="GO:0046872">
    <property type="term" value="F:metal ion binding"/>
    <property type="evidence" value="ECO:0007669"/>
    <property type="project" value="UniProtKB-KW"/>
</dbReference>
<dbReference type="InterPro" id="IPR001915">
    <property type="entry name" value="Peptidase_M48"/>
</dbReference>
<evidence type="ECO:0000256" key="4">
    <source>
        <dbReference type="ARBA" id="ARBA00022692"/>
    </source>
</evidence>
<evidence type="ECO:0000256" key="6">
    <source>
        <dbReference type="ARBA" id="ARBA00022801"/>
    </source>
</evidence>
<reference evidence="14 15" key="1">
    <citation type="submission" date="2019-08" db="EMBL/GenBank/DDBJ databases">
        <title>In-depth cultivation of the pig gut microbiome towards novel bacterial diversity and tailored functional studies.</title>
        <authorList>
            <person name="Wylensek D."/>
            <person name="Hitch T.C.A."/>
            <person name="Clavel T."/>
        </authorList>
    </citation>
    <scope>NUCLEOTIDE SEQUENCE [LARGE SCALE GENOMIC DNA]</scope>
    <source>
        <strain evidence="14 15">Bifido-178-WT-2B</strain>
    </source>
</reference>
<organism evidence="14 15">
    <name type="scientific">Lactobacillus porci</name>
    <dbReference type="NCBI Taxonomy" id="2012477"/>
    <lineage>
        <taxon>Bacteria</taxon>
        <taxon>Bacillati</taxon>
        <taxon>Bacillota</taxon>
        <taxon>Bacilli</taxon>
        <taxon>Lactobacillales</taxon>
        <taxon>Lactobacillaceae</taxon>
        <taxon>Lactobacillus</taxon>
    </lineage>
</organism>
<keyword evidence="8 12" id="KW-1133">Transmembrane helix</keyword>
<evidence type="ECO:0000256" key="3">
    <source>
        <dbReference type="ARBA" id="ARBA00022670"/>
    </source>
</evidence>
<keyword evidence="7 11" id="KW-0862">Zinc</keyword>
<evidence type="ECO:0000313" key="15">
    <source>
        <dbReference type="Proteomes" id="UP000438120"/>
    </source>
</evidence>
<evidence type="ECO:0000256" key="8">
    <source>
        <dbReference type="ARBA" id="ARBA00022989"/>
    </source>
</evidence>